<dbReference type="Proteomes" id="UP001215712">
    <property type="component" value="Unassembled WGS sequence"/>
</dbReference>
<feature type="transmembrane region" description="Helical" evidence="2">
    <location>
        <begin position="20"/>
        <end position="46"/>
    </location>
</feature>
<feature type="transmembrane region" description="Helical" evidence="2">
    <location>
        <begin position="181"/>
        <end position="205"/>
    </location>
</feature>
<proteinExistence type="predicted"/>
<feature type="compositionally biased region" description="Low complexity" evidence="1">
    <location>
        <begin position="304"/>
        <end position="327"/>
    </location>
</feature>
<feature type="transmembrane region" description="Helical" evidence="2">
    <location>
        <begin position="212"/>
        <end position="232"/>
    </location>
</feature>
<organism evidence="4 5">
    <name type="scientific">Penicillium malachiteum</name>
    <dbReference type="NCBI Taxonomy" id="1324776"/>
    <lineage>
        <taxon>Eukaryota</taxon>
        <taxon>Fungi</taxon>
        <taxon>Dikarya</taxon>
        <taxon>Ascomycota</taxon>
        <taxon>Pezizomycotina</taxon>
        <taxon>Eurotiomycetes</taxon>
        <taxon>Eurotiomycetidae</taxon>
        <taxon>Eurotiales</taxon>
        <taxon>Aspergillaceae</taxon>
        <taxon>Penicillium</taxon>
    </lineage>
</organism>
<dbReference type="Pfam" id="PF20684">
    <property type="entry name" value="Fung_rhodopsin"/>
    <property type="match status" value="1"/>
</dbReference>
<feature type="compositionally biased region" description="Polar residues" evidence="1">
    <location>
        <begin position="484"/>
        <end position="496"/>
    </location>
</feature>
<dbReference type="InterPro" id="IPR049326">
    <property type="entry name" value="Rhodopsin_dom_fungi"/>
</dbReference>
<feature type="transmembrane region" description="Helical" evidence="2">
    <location>
        <begin position="98"/>
        <end position="125"/>
    </location>
</feature>
<comment type="caution">
    <text evidence="4">The sequence shown here is derived from an EMBL/GenBank/DDBJ whole genome shotgun (WGS) entry which is preliminary data.</text>
</comment>
<feature type="domain" description="Rhodopsin" evidence="3">
    <location>
        <begin position="42"/>
        <end position="275"/>
    </location>
</feature>
<dbReference type="EMBL" id="JAQJAN010000002">
    <property type="protein sequence ID" value="KAJ5737972.1"/>
    <property type="molecule type" value="Genomic_DNA"/>
</dbReference>
<protein>
    <recommendedName>
        <fullName evidence="3">Rhodopsin domain-containing protein</fullName>
    </recommendedName>
</protein>
<evidence type="ECO:0000313" key="4">
    <source>
        <dbReference type="EMBL" id="KAJ5737972.1"/>
    </source>
</evidence>
<reference evidence="4" key="1">
    <citation type="journal article" date="2023" name="IMA Fungus">
        <title>Comparative genomic study of the Penicillium genus elucidates a diverse pangenome and 15 lateral gene transfer events.</title>
        <authorList>
            <person name="Petersen C."/>
            <person name="Sorensen T."/>
            <person name="Nielsen M.R."/>
            <person name="Sondergaard T.E."/>
            <person name="Sorensen J.L."/>
            <person name="Fitzpatrick D.A."/>
            <person name="Frisvad J.C."/>
            <person name="Nielsen K.L."/>
        </authorList>
    </citation>
    <scope>NUCLEOTIDE SEQUENCE</scope>
    <source>
        <strain evidence="4">IBT 17514</strain>
    </source>
</reference>
<sequence>MGPYVPPGQSPPFEVIDDLHHGGLIIISTALGLVVSLACFLIRLYVRLMLIPPFARDDFVLLGATVFGVIQSILVFYACSKGFGTSISLLKEHRLNQIQALISTSDAFALLVIYLSKCCVIAIYLRLTPQKPHNKASWATFALCTAWLIPAIFILLIDCELNKPWRLQGGHCHNLYKRWQFIAAVDIITELIIFVLAVALLQGLFMSIKRKLGIGFAFIFRFPLIICTLLHLCTLKSALKDNDITFAAVRPTMWLQAEMHYSLVACSVFCLRPFMAAVSTNYGTAGDSNLESSASASRSRETKGSSNSNSNSKVAGSNSASRSGSFSRVRRKRAGTSVSRVFRSGSKEELCRDHYVHGGVGDGDMGYLDTGRDGLKRRSPGPGQSAKECDVEVQAPMRRSLFPLTGADIKTDKGKVGGKGTGSLLEFEAGSDCIELMPQLHRQYGRPEETASTDGEDPEKMVIRKDVAYSVEYEYDEERPGQKVSKQSSTDAMAYV</sequence>
<accession>A0AAD6MZK5</accession>
<evidence type="ECO:0000256" key="1">
    <source>
        <dbReference type="SAM" id="MobiDB-lite"/>
    </source>
</evidence>
<dbReference type="AlphaFoldDB" id="A0AAD6MZK5"/>
<keyword evidence="2" id="KW-0812">Transmembrane</keyword>
<gene>
    <name evidence="4" type="ORF">N7493_001127</name>
</gene>
<name>A0AAD6MZK5_9EURO</name>
<feature type="region of interest" description="Disordered" evidence="1">
    <location>
        <begin position="473"/>
        <end position="496"/>
    </location>
</feature>
<dbReference type="PANTHER" id="PTHR39614:SF3">
    <property type="entry name" value="INTEGRAL MEMBRANE PROTEIN"/>
    <property type="match status" value="1"/>
</dbReference>
<dbReference type="PANTHER" id="PTHR39614">
    <property type="entry name" value="INTEGRAL MEMBRANE PROTEIN"/>
    <property type="match status" value="1"/>
</dbReference>
<keyword evidence="2" id="KW-1133">Transmembrane helix</keyword>
<evidence type="ECO:0000259" key="3">
    <source>
        <dbReference type="Pfam" id="PF20684"/>
    </source>
</evidence>
<feature type="region of interest" description="Disordered" evidence="1">
    <location>
        <begin position="286"/>
        <end position="332"/>
    </location>
</feature>
<keyword evidence="5" id="KW-1185">Reference proteome</keyword>
<reference evidence="4" key="2">
    <citation type="submission" date="2023-01" db="EMBL/GenBank/DDBJ databases">
        <authorList>
            <person name="Petersen C."/>
        </authorList>
    </citation>
    <scope>NUCLEOTIDE SEQUENCE</scope>
    <source>
        <strain evidence="4">IBT 17514</strain>
    </source>
</reference>
<feature type="transmembrane region" description="Helical" evidence="2">
    <location>
        <begin position="137"/>
        <end position="157"/>
    </location>
</feature>
<keyword evidence="2" id="KW-0472">Membrane</keyword>
<evidence type="ECO:0000313" key="5">
    <source>
        <dbReference type="Proteomes" id="UP001215712"/>
    </source>
</evidence>
<evidence type="ECO:0000256" key="2">
    <source>
        <dbReference type="SAM" id="Phobius"/>
    </source>
</evidence>
<feature type="region of interest" description="Disordered" evidence="1">
    <location>
        <begin position="362"/>
        <end position="390"/>
    </location>
</feature>
<feature type="transmembrane region" description="Helical" evidence="2">
    <location>
        <begin position="58"/>
        <end position="78"/>
    </location>
</feature>